<dbReference type="SMART" id="SM00091">
    <property type="entry name" value="PAS"/>
    <property type="match status" value="5"/>
</dbReference>
<feature type="domain" description="PAC" evidence="9">
    <location>
        <begin position="825"/>
        <end position="877"/>
    </location>
</feature>
<dbReference type="SUPFAM" id="SSF55785">
    <property type="entry name" value="PYP-like sensor domain (PAS domain)"/>
    <property type="match status" value="5"/>
</dbReference>
<dbReference type="SMART" id="SM00086">
    <property type="entry name" value="PAC"/>
    <property type="match status" value="4"/>
</dbReference>
<dbReference type="Pfam" id="PF02518">
    <property type="entry name" value="HATPase_c"/>
    <property type="match status" value="1"/>
</dbReference>
<organism evidence="10 11">
    <name type="scientific">Spirosoma flavum</name>
    <dbReference type="NCBI Taxonomy" id="2048557"/>
    <lineage>
        <taxon>Bacteria</taxon>
        <taxon>Pseudomonadati</taxon>
        <taxon>Bacteroidota</taxon>
        <taxon>Cytophagia</taxon>
        <taxon>Cytophagales</taxon>
        <taxon>Cytophagaceae</taxon>
        <taxon>Spirosoma</taxon>
    </lineage>
</organism>
<dbReference type="Gene3D" id="3.30.450.20">
    <property type="entry name" value="PAS domain"/>
    <property type="match status" value="5"/>
</dbReference>
<evidence type="ECO:0000259" key="8">
    <source>
        <dbReference type="PROSITE" id="PS50112"/>
    </source>
</evidence>
<evidence type="ECO:0000313" key="11">
    <source>
        <dbReference type="Proteomes" id="UP001597512"/>
    </source>
</evidence>
<dbReference type="EMBL" id="JBHUOM010000008">
    <property type="protein sequence ID" value="MFD2935000.1"/>
    <property type="molecule type" value="Genomic_DNA"/>
</dbReference>
<dbReference type="InterPro" id="IPR036097">
    <property type="entry name" value="HisK_dim/P_sf"/>
</dbReference>
<dbReference type="PROSITE" id="PS50109">
    <property type="entry name" value="HIS_KIN"/>
    <property type="match status" value="1"/>
</dbReference>
<evidence type="ECO:0000256" key="1">
    <source>
        <dbReference type="ARBA" id="ARBA00000085"/>
    </source>
</evidence>
<dbReference type="Gene3D" id="3.30.565.10">
    <property type="entry name" value="Histidine kinase-like ATPase, C-terminal domain"/>
    <property type="match status" value="1"/>
</dbReference>
<evidence type="ECO:0000259" key="7">
    <source>
        <dbReference type="PROSITE" id="PS50109"/>
    </source>
</evidence>
<dbReference type="RefSeq" id="WP_381502081.1">
    <property type="nucleotide sequence ID" value="NZ_JBHUOM010000008.1"/>
</dbReference>
<keyword evidence="4" id="KW-0808">Transferase</keyword>
<proteinExistence type="predicted"/>
<feature type="domain" description="PAS" evidence="8">
    <location>
        <begin position="499"/>
        <end position="547"/>
    </location>
</feature>
<comment type="catalytic activity">
    <reaction evidence="1">
        <text>ATP + protein L-histidine = ADP + protein N-phospho-L-histidine.</text>
        <dbReference type="EC" id="2.7.13.3"/>
    </reaction>
</comment>
<dbReference type="InterPro" id="IPR052162">
    <property type="entry name" value="Sensor_kinase/Photoreceptor"/>
</dbReference>
<dbReference type="Pfam" id="PF13426">
    <property type="entry name" value="PAS_9"/>
    <property type="match status" value="1"/>
</dbReference>
<dbReference type="NCBIfam" id="TIGR00229">
    <property type="entry name" value="sensory_box"/>
    <property type="match status" value="5"/>
</dbReference>
<dbReference type="Pfam" id="PF01590">
    <property type="entry name" value="GAF"/>
    <property type="match status" value="2"/>
</dbReference>
<dbReference type="SMART" id="SM00387">
    <property type="entry name" value="HATPase_c"/>
    <property type="match status" value="1"/>
</dbReference>
<dbReference type="PANTHER" id="PTHR43304:SF1">
    <property type="entry name" value="PAC DOMAIN-CONTAINING PROTEIN"/>
    <property type="match status" value="1"/>
</dbReference>
<keyword evidence="11" id="KW-1185">Reference proteome</keyword>
<protein>
    <recommendedName>
        <fullName evidence="2">histidine kinase</fullName>
        <ecNumber evidence="2">2.7.13.3</ecNumber>
    </recommendedName>
</protein>
<dbReference type="InterPro" id="IPR005467">
    <property type="entry name" value="His_kinase_dom"/>
</dbReference>
<evidence type="ECO:0000313" key="10">
    <source>
        <dbReference type="EMBL" id="MFD2935000.1"/>
    </source>
</evidence>
<feature type="domain" description="PAC" evidence="9">
    <location>
        <begin position="578"/>
        <end position="630"/>
    </location>
</feature>
<dbReference type="PRINTS" id="PR00344">
    <property type="entry name" value="BCTRLSENSOR"/>
</dbReference>
<feature type="coiled-coil region" evidence="6">
    <location>
        <begin position="464"/>
        <end position="495"/>
    </location>
</feature>
<dbReference type="CDD" id="cd00130">
    <property type="entry name" value="PAS"/>
    <property type="match status" value="5"/>
</dbReference>
<dbReference type="PANTHER" id="PTHR43304">
    <property type="entry name" value="PHYTOCHROME-LIKE PROTEIN CPH1"/>
    <property type="match status" value="1"/>
</dbReference>
<keyword evidence="6" id="KW-0175">Coiled coil</keyword>
<dbReference type="Pfam" id="PF00512">
    <property type="entry name" value="HisKA"/>
    <property type="match status" value="1"/>
</dbReference>
<dbReference type="Proteomes" id="UP001597512">
    <property type="component" value="Unassembled WGS sequence"/>
</dbReference>
<dbReference type="InterPro" id="IPR003594">
    <property type="entry name" value="HATPase_dom"/>
</dbReference>
<dbReference type="Gene3D" id="2.10.70.100">
    <property type="match status" value="1"/>
</dbReference>
<dbReference type="SMART" id="SM00065">
    <property type="entry name" value="GAF"/>
    <property type="match status" value="2"/>
</dbReference>
<comment type="caution">
    <text evidence="10">The sequence shown here is derived from an EMBL/GenBank/DDBJ whole genome shotgun (WGS) entry which is preliminary data.</text>
</comment>
<dbReference type="SUPFAM" id="SSF55781">
    <property type="entry name" value="GAF domain-like"/>
    <property type="match status" value="2"/>
</dbReference>
<dbReference type="PROSITE" id="PS50113">
    <property type="entry name" value="PAC"/>
    <property type="match status" value="3"/>
</dbReference>
<feature type="domain" description="PAS" evidence="8">
    <location>
        <begin position="631"/>
        <end position="701"/>
    </location>
</feature>
<dbReference type="InterPro" id="IPR035965">
    <property type="entry name" value="PAS-like_dom_sf"/>
</dbReference>
<dbReference type="Gene3D" id="1.10.287.130">
    <property type="match status" value="1"/>
</dbReference>
<keyword evidence="5" id="KW-0418">Kinase</keyword>
<dbReference type="InterPro" id="IPR003018">
    <property type="entry name" value="GAF"/>
</dbReference>
<evidence type="ECO:0000259" key="9">
    <source>
        <dbReference type="PROSITE" id="PS50113"/>
    </source>
</evidence>
<dbReference type="PROSITE" id="PS50112">
    <property type="entry name" value="PAS"/>
    <property type="match status" value="3"/>
</dbReference>
<dbReference type="InterPro" id="IPR013655">
    <property type="entry name" value="PAS_fold_3"/>
</dbReference>
<evidence type="ECO:0000256" key="3">
    <source>
        <dbReference type="ARBA" id="ARBA00022553"/>
    </source>
</evidence>
<gene>
    <name evidence="10" type="ORF">ACFS25_14485</name>
</gene>
<dbReference type="InterPro" id="IPR001610">
    <property type="entry name" value="PAC"/>
</dbReference>
<dbReference type="SMART" id="SM00388">
    <property type="entry name" value="HisKA"/>
    <property type="match status" value="1"/>
</dbReference>
<feature type="domain" description="Histidine kinase" evidence="7">
    <location>
        <begin position="1022"/>
        <end position="1239"/>
    </location>
</feature>
<dbReference type="Pfam" id="PF00989">
    <property type="entry name" value="PAS"/>
    <property type="match status" value="1"/>
</dbReference>
<dbReference type="Pfam" id="PF08447">
    <property type="entry name" value="PAS_3"/>
    <property type="match status" value="3"/>
</dbReference>
<reference evidence="11" key="1">
    <citation type="journal article" date="2019" name="Int. J. Syst. Evol. Microbiol.">
        <title>The Global Catalogue of Microorganisms (GCM) 10K type strain sequencing project: providing services to taxonomists for standard genome sequencing and annotation.</title>
        <authorList>
            <consortium name="The Broad Institute Genomics Platform"/>
            <consortium name="The Broad Institute Genome Sequencing Center for Infectious Disease"/>
            <person name="Wu L."/>
            <person name="Ma J."/>
        </authorList>
    </citation>
    <scope>NUCLEOTIDE SEQUENCE [LARGE SCALE GENOMIC DNA]</scope>
    <source>
        <strain evidence="11">KCTC 52490</strain>
    </source>
</reference>
<dbReference type="InterPro" id="IPR000700">
    <property type="entry name" value="PAS-assoc_C"/>
</dbReference>
<dbReference type="InterPro" id="IPR013767">
    <property type="entry name" value="PAS_fold"/>
</dbReference>
<evidence type="ECO:0000256" key="6">
    <source>
        <dbReference type="SAM" id="Coils"/>
    </source>
</evidence>
<dbReference type="CDD" id="cd00082">
    <property type="entry name" value="HisKA"/>
    <property type="match status" value="1"/>
</dbReference>
<dbReference type="EC" id="2.7.13.3" evidence="2"/>
<dbReference type="SUPFAM" id="SSF47384">
    <property type="entry name" value="Homodimeric domain of signal transducing histidine kinase"/>
    <property type="match status" value="1"/>
</dbReference>
<dbReference type="SUPFAM" id="SSF55874">
    <property type="entry name" value="ATPase domain of HSP90 chaperone/DNA topoisomerase II/histidine kinase"/>
    <property type="match status" value="1"/>
</dbReference>
<dbReference type="InterPro" id="IPR004358">
    <property type="entry name" value="Sig_transdc_His_kin-like_C"/>
</dbReference>
<evidence type="ECO:0000256" key="2">
    <source>
        <dbReference type="ARBA" id="ARBA00012438"/>
    </source>
</evidence>
<name>A0ABW6ALE7_9BACT</name>
<dbReference type="InterPro" id="IPR036890">
    <property type="entry name" value="HATPase_C_sf"/>
</dbReference>
<dbReference type="InterPro" id="IPR000014">
    <property type="entry name" value="PAS"/>
</dbReference>
<dbReference type="InterPro" id="IPR003661">
    <property type="entry name" value="HisK_dim/P_dom"/>
</dbReference>
<accession>A0ABW6ALE7</accession>
<dbReference type="InterPro" id="IPR029016">
    <property type="entry name" value="GAF-like_dom_sf"/>
</dbReference>
<evidence type="ECO:0000256" key="4">
    <source>
        <dbReference type="ARBA" id="ARBA00022679"/>
    </source>
</evidence>
<dbReference type="CDD" id="cd00075">
    <property type="entry name" value="HATPase"/>
    <property type="match status" value="1"/>
</dbReference>
<keyword evidence="3" id="KW-0597">Phosphoprotein</keyword>
<sequence>MKKNLQVWFNTSLSGVAFVEPIFSPQGIITVFRYKQVNTAFAKMLGRTQDELIGQPIRGFFPSVPETELVHQLLTVSQTGEPQQLHQHDRGLWLTITLTRAEGQIIVNVQDVSEQKETEQKLRRRLAMESIISSVASRLLTLDAREMDSYCVEALEQISTHIGADRALVFLYSDDYLRGSCIHEWYAPDISSRKDEIQNVLLTQYGWIHQQLQHGQLILVGADTLPPEAIREKAHLATLVLHSVILVPLIQQDKTQGFVGFYTTNKSQSWDHNDISLLKTFSTLIANVLHRFLQETALRRANQRLEGLHAIDRALLSYRSIDQSPLLTAMKYVHLMVPCDRITVFQFDKATGLAVAKCRVVEGELNMNPAVAVSARYFYEQFPPNQGADQFIYNPDLPPDSAGIIPELNIYGQGFRSLLIVPLYSRNECIGAFVLGSFSTYFFTEEHRQIAQELASSLAIVLYQQQLNEQLKEYTEQLEQRVEERTSEIRQLSTLHQAILRNAGQAIISTNIDGVIQTANQACEGLLGYTTDELIGRVVRLEQESPEKPIRLNSYKSLDLAGPPSALFLSLLKTKGYLDCECLTSSKKGQLMPLLLAASVLLDEDETVIGYVAIATDISALKIAEEKLKKTNKELNTFFEGAIDLHAIIGLEGNILTVNRACERTLGYVKEELTAMTFWELIHPDEREPIRQLFKEVLNNQPLRNQISQFQKKDGAYGIMEWNAVRIDQLIYASARDITEQQKAEIQLRSLNQRLQLATKAAGQGVWEVDVENDRLILDERVREIYGLPSGRTDFSFQDFLTIVHPDDLSAFLERYNQHLSGDTISNVTRVVRSDGEVCYIKISGIIIRNEQGNAIRHVGVVWDVTEQNLSEKSLRESEQRFREIADNVDEVFWIHSVEPFDLLYINSAYERMFGIASPHTDDMNSFLETVLVEDQAMLMTEFNKYRQGQEVTVQFRIQGTHTEVRWLQIQTFVMKDSQEVPVRHIGIVNDITLQKEKELVLQQALHREQELNQLKSQFVATASHEFRTPLATMQSSVDLIKLYMDLPAASARVSVEKHLVVIEKEINHFSGLLTDILTIGTIESGKVSFNPRRVNIVSICEEIIATHFSQQHKHRSVRLLLEGTPCPVYLDDKLISHVIVNLLTNAFKFSTNAPCLRIIFEDDHLLLQIIDEGIGIPARELSTLFQAFFRASNTSGIPGTGLGLVIARQFVELHGGHLTIASEEGQGTTCTVTVPTDCVDEERLLPVTDFLSSPYIPMITT</sequence>
<feature type="domain" description="PAS" evidence="8">
    <location>
        <begin position="878"/>
        <end position="950"/>
    </location>
</feature>
<feature type="domain" description="PAC" evidence="9">
    <location>
        <begin position="952"/>
        <end position="1004"/>
    </location>
</feature>
<evidence type="ECO:0000256" key="5">
    <source>
        <dbReference type="ARBA" id="ARBA00022777"/>
    </source>
</evidence>
<dbReference type="Gene3D" id="3.30.450.40">
    <property type="match status" value="2"/>
</dbReference>